<feature type="binding site" evidence="10">
    <location>
        <begin position="387"/>
        <end position="394"/>
    </location>
    <ligand>
        <name>GTP</name>
        <dbReference type="ChEBI" id="CHEBI:37565"/>
    </ligand>
</feature>
<gene>
    <name evidence="10" type="primary">infB</name>
    <name evidence="15" type="ORF">M947_09830</name>
</gene>
<dbReference type="InterPro" id="IPR015760">
    <property type="entry name" value="TIF_IF2"/>
</dbReference>
<dbReference type="FunFam" id="3.40.50.300:FF:000019">
    <property type="entry name" value="Translation initiation factor IF-2"/>
    <property type="match status" value="1"/>
</dbReference>
<dbReference type="Gene3D" id="2.40.30.10">
    <property type="entry name" value="Translation factors"/>
    <property type="match status" value="2"/>
</dbReference>
<keyword evidence="8 10" id="KW-0342">GTP-binding</keyword>
<dbReference type="InterPro" id="IPR027417">
    <property type="entry name" value="P-loop_NTPase"/>
</dbReference>
<dbReference type="NCBIfam" id="TIGR00487">
    <property type="entry name" value="IF-2"/>
    <property type="match status" value="1"/>
</dbReference>
<dbReference type="Proteomes" id="UP000015520">
    <property type="component" value="Unassembled WGS sequence"/>
</dbReference>
<dbReference type="InterPro" id="IPR004161">
    <property type="entry name" value="EFTu-like_2"/>
</dbReference>
<evidence type="ECO:0000256" key="5">
    <source>
        <dbReference type="ARBA" id="ARBA00022540"/>
    </source>
</evidence>
<feature type="compositionally biased region" description="Basic and acidic residues" evidence="13">
    <location>
        <begin position="113"/>
        <end position="135"/>
    </location>
</feature>
<dbReference type="Gene3D" id="3.40.50.10050">
    <property type="entry name" value="Translation initiation factor IF- 2, domain 3"/>
    <property type="match status" value="1"/>
</dbReference>
<dbReference type="InterPro" id="IPR000178">
    <property type="entry name" value="TF_IF2_bacterial-like"/>
</dbReference>
<dbReference type="CDD" id="cd03692">
    <property type="entry name" value="mtIF2_IVc"/>
    <property type="match status" value="1"/>
</dbReference>
<dbReference type="RefSeq" id="WP_021288211.1">
    <property type="nucleotide sequence ID" value="NZ_AUPZ01000013.1"/>
</dbReference>
<name>T0JBW1_9BACT</name>
<dbReference type="PANTHER" id="PTHR43381">
    <property type="entry name" value="TRANSLATION INITIATION FACTOR IF-2-RELATED"/>
    <property type="match status" value="1"/>
</dbReference>
<evidence type="ECO:0000256" key="3">
    <source>
        <dbReference type="ARBA" id="ARBA00020675"/>
    </source>
</evidence>
<evidence type="ECO:0000256" key="2">
    <source>
        <dbReference type="ARBA" id="ARBA00007733"/>
    </source>
</evidence>
<dbReference type="PROSITE" id="PS01176">
    <property type="entry name" value="IF2"/>
    <property type="match status" value="1"/>
</dbReference>
<feature type="domain" description="Tr-type G" evidence="14">
    <location>
        <begin position="378"/>
        <end position="545"/>
    </location>
</feature>
<dbReference type="InterPro" id="IPR053905">
    <property type="entry name" value="EF-G-like_DII"/>
</dbReference>
<dbReference type="Pfam" id="PF04760">
    <property type="entry name" value="IF2_N"/>
    <property type="match status" value="2"/>
</dbReference>
<proteinExistence type="inferred from homology"/>
<accession>T0JBW1</accession>
<dbReference type="CDD" id="cd01887">
    <property type="entry name" value="IF2_eIF5B"/>
    <property type="match status" value="1"/>
</dbReference>
<dbReference type="SUPFAM" id="SSF50447">
    <property type="entry name" value="Translation proteins"/>
    <property type="match status" value="2"/>
</dbReference>
<dbReference type="SUPFAM" id="SSF52156">
    <property type="entry name" value="Initiation factor IF2/eIF5b, domain 3"/>
    <property type="match status" value="1"/>
</dbReference>
<feature type="region of interest" description="Disordered" evidence="13">
    <location>
        <begin position="50"/>
        <end position="139"/>
    </location>
</feature>
<evidence type="ECO:0000256" key="7">
    <source>
        <dbReference type="ARBA" id="ARBA00022917"/>
    </source>
</evidence>
<evidence type="ECO:0000256" key="1">
    <source>
        <dbReference type="ARBA" id="ARBA00004496"/>
    </source>
</evidence>
<dbReference type="InterPro" id="IPR023115">
    <property type="entry name" value="TIF_IF2_dom3"/>
</dbReference>
<dbReference type="InterPro" id="IPR044145">
    <property type="entry name" value="IF2_II"/>
</dbReference>
<dbReference type="GO" id="GO:0003924">
    <property type="term" value="F:GTPase activity"/>
    <property type="evidence" value="ECO:0007669"/>
    <property type="project" value="UniProtKB-UniRule"/>
</dbReference>
<dbReference type="InterPro" id="IPR006847">
    <property type="entry name" value="IF2_N"/>
</dbReference>
<feature type="compositionally biased region" description="Basic and acidic residues" evidence="13">
    <location>
        <begin position="165"/>
        <end position="174"/>
    </location>
</feature>
<feature type="binding site" evidence="10">
    <location>
        <begin position="433"/>
        <end position="437"/>
    </location>
    <ligand>
        <name>GTP</name>
        <dbReference type="ChEBI" id="CHEBI:37565"/>
    </ligand>
</feature>
<protein>
    <recommendedName>
        <fullName evidence="3 10">Translation initiation factor IF-2</fullName>
    </recommendedName>
</protein>
<dbReference type="HAMAP" id="MF_00100_B">
    <property type="entry name" value="IF_2_B"/>
    <property type="match status" value="1"/>
</dbReference>
<dbReference type="Gene3D" id="1.10.10.2480">
    <property type="match status" value="1"/>
</dbReference>
<keyword evidence="6 10" id="KW-0547">Nucleotide-binding</keyword>
<dbReference type="Pfam" id="PF03144">
    <property type="entry name" value="GTP_EFTU_D2"/>
    <property type="match status" value="1"/>
</dbReference>
<dbReference type="PROSITE" id="PS51722">
    <property type="entry name" value="G_TR_2"/>
    <property type="match status" value="1"/>
</dbReference>
<organism evidence="15 16">
    <name type="scientific">Sulfurimonas hongkongensis</name>
    <dbReference type="NCBI Taxonomy" id="1172190"/>
    <lineage>
        <taxon>Bacteria</taxon>
        <taxon>Pseudomonadati</taxon>
        <taxon>Campylobacterota</taxon>
        <taxon>Epsilonproteobacteria</taxon>
        <taxon>Campylobacterales</taxon>
        <taxon>Sulfurimonadaceae</taxon>
        <taxon>Sulfurimonas</taxon>
    </lineage>
</organism>
<keyword evidence="4 10" id="KW-0963">Cytoplasm</keyword>
<feature type="region of interest" description="G-domain" evidence="10">
    <location>
        <begin position="381"/>
        <end position="529"/>
    </location>
</feature>
<sequence>MIEKVRVHEIAKELGIASKDVLEKAKKMGLEVKSAQSVVTMEQAEGLANFIMNGEPIQEIQKEKESPKAKNDTPKKEEAPQVEKKLQETEPSTKETKEILKEEPSKSEVSQTDLKKDETTKEESVKDKAQIKSEKNTSSIKVVEPVAARQIKKTGLKIVKKKKPKQEEVYEAPKKQAPVSSYGKVSAEVLEELAQKKKSKQSSAPTRKKETGTKIDIFGGSMSEVSMDMDDQVTLLDLNSTERAPLPAEEPRKPRTPKPIGRNANKRQAPRGRRVSRDKRKKYIKPNQEEEIVTHVEIPEDIRVYEFAEAIKRPMSEVIKVLFDLGLMMTKNDFLGNDEIEILSEEFDVEVTIVDPKDAFNYEEDLAQDIEKDPDATKRPPVITIMGHVDHGKTSLLDAIRKAKVSEGEAGGITQHIGAYTVQQNGEAITFLDTPGHAAFSHMRQRGTDVTDIIVIVVAADDGVKPQTLEVIKIAKESGAPVIVALNKMDKETAQPDMVKGQMAEHGISPVDWGGDVEFIPVSAKSGMGIDDLLENILITAEVLELRANENAMAKATVVESSLEKGRGPVATVIVQNGTLKVGDYVVCGSSYGRIKALIDENNKQIKSLLPSYTAVVVGLNEVPASGEVMMAMESDKEAKEYAQKRHEYDRHIELSHSTKSTLEDMTSMIAEGKLKSLKVVLKTDVHGTLEALKESLSELRNDEVKINIISSGVGGITENDVELVSNSENCVLLGFNVRPTGSVKALAKQKNVDIRTYSIIYKLLDDITMMLTGMMAPKFTEENTGQAEVRDTFKIPKGMVAGCVVVDGKLVRGGMVRVIRDGVVIYEGELTSLKRFKDDVEEVGNGYECGVVISGYDDVIVGDTIETFKKIEQKISL</sequence>
<evidence type="ECO:0000256" key="9">
    <source>
        <dbReference type="ARBA" id="ARBA00025162"/>
    </source>
</evidence>
<dbReference type="InterPro" id="IPR005225">
    <property type="entry name" value="Small_GTP-bd"/>
</dbReference>
<comment type="similarity">
    <text evidence="2 10 11">Belongs to the TRAFAC class translation factor GTPase superfamily. Classic translation factor GTPase family. IF-2 subfamily.</text>
</comment>
<comment type="caution">
    <text evidence="15">The sequence shown here is derived from an EMBL/GenBank/DDBJ whole genome shotgun (WGS) entry which is preliminary data.</text>
</comment>
<keyword evidence="16" id="KW-1185">Reference proteome</keyword>
<dbReference type="PATRIC" id="fig|1172190.3.peg.1900"/>
<comment type="function">
    <text evidence="9 10 11">One of the essential components for the initiation of protein synthesis. Protects formylmethionyl-tRNA from spontaneous hydrolysis and promotes its binding to the 30S ribosomal subunits. Also involved in the hydrolysis of GTP during the formation of the 70S ribosomal complex.</text>
</comment>
<dbReference type="CDD" id="cd03702">
    <property type="entry name" value="IF2_mtIF2_II"/>
    <property type="match status" value="1"/>
</dbReference>
<dbReference type="OrthoDB" id="9811804at2"/>
<evidence type="ECO:0000256" key="12">
    <source>
        <dbReference type="RuleBase" id="RU000645"/>
    </source>
</evidence>
<dbReference type="STRING" id="1172190.M947_09830"/>
<dbReference type="Gene3D" id="3.40.50.300">
    <property type="entry name" value="P-loop containing nucleotide triphosphate hydrolases"/>
    <property type="match status" value="1"/>
</dbReference>
<reference evidence="15 16" key="1">
    <citation type="submission" date="2013-07" db="EMBL/GenBank/DDBJ databases">
        <title>Sulfurimonas hongkongensis AST-10 Genome Sequencing.</title>
        <authorList>
            <person name="Cai L."/>
            <person name="Zhang T."/>
        </authorList>
    </citation>
    <scope>NUCLEOTIDE SEQUENCE [LARGE SCALE GENOMIC DNA]</scope>
    <source>
        <strain evidence="15 16">AST-10</strain>
    </source>
</reference>
<evidence type="ECO:0000256" key="13">
    <source>
        <dbReference type="SAM" id="MobiDB-lite"/>
    </source>
</evidence>
<dbReference type="eggNOG" id="COG0532">
    <property type="taxonomic scope" value="Bacteria"/>
</dbReference>
<dbReference type="InterPro" id="IPR000795">
    <property type="entry name" value="T_Tr_GTP-bd_dom"/>
</dbReference>
<evidence type="ECO:0000313" key="15">
    <source>
        <dbReference type="EMBL" id="EQB35571.1"/>
    </source>
</evidence>
<dbReference type="Pfam" id="PF11987">
    <property type="entry name" value="IF-2"/>
    <property type="match status" value="1"/>
</dbReference>
<keyword evidence="7 10" id="KW-0648">Protein biosynthesis</keyword>
<dbReference type="FunFam" id="2.40.30.10:FF:000008">
    <property type="entry name" value="Translation initiation factor IF-2"/>
    <property type="match status" value="1"/>
</dbReference>
<dbReference type="Pfam" id="PF22042">
    <property type="entry name" value="EF-G_D2"/>
    <property type="match status" value="1"/>
</dbReference>
<dbReference type="FunFam" id="3.40.50.10050:FF:000001">
    <property type="entry name" value="Translation initiation factor IF-2"/>
    <property type="match status" value="1"/>
</dbReference>
<dbReference type="InterPro" id="IPR009000">
    <property type="entry name" value="Transl_B-barrel_sf"/>
</dbReference>
<evidence type="ECO:0000256" key="6">
    <source>
        <dbReference type="ARBA" id="ARBA00022741"/>
    </source>
</evidence>
<evidence type="ECO:0000256" key="10">
    <source>
        <dbReference type="HAMAP-Rule" id="MF_00100"/>
    </source>
</evidence>
<feature type="binding site" evidence="10">
    <location>
        <begin position="487"/>
        <end position="490"/>
    </location>
    <ligand>
        <name>GTP</name>
        <dbReference type="ChEBI" id="CHEBI:37565"/>
    </ligand>
</feature>
<dbReference type="AlphaFoldDB" id="T0JBW1"/>
<dbReference type="FunFam" id="2.40.30.10:FF:000054">
    <property type="entry name" value="Translation initiation factor IF-2"/>
    <property type="match status" value="1"/>
</dbReference>
<dbReference type="GO" id="GO:0003743">
    <property type="term" value="F:translation initiation factor activity"/>
    <property type="evidence" value="ECO:0007669"/>
    <property type="project" value="UniProtKB-UniRule"/>
</dbReference>
<evidence type="ECO:0000313" key="16">
    <source>
        <dbReference type="Proteomes" id="UP000015520"/>
    </source>
</evidence>
<keyword evidence="5 10" id="KW-0396">Initiation factor</keyword>
<evidence type="ECO:0000256" key="8">
    <source>
        <dbReference type="ARBA" id="ARBA00023134"/>
    </source>
</evidence>
<dbReference type="Pfam" id="PF00009">
    <property type="entry name" value="GTP_EFTU"/>
    <property type="match status" value="1"/>
</dbReference>
<dbReference type="InterPro" id="IPR036925">
    <property type="entry name" value="TIF_IF2_dom3_sf"/>
</dbReference>
<evidence type="ECO:0000259" key="14">
    <source>
        <dbReference type="PROSITE" id="PS51722"/>
    </source>
</evidence>
<feature type="region of interest" description="Disordered" evidence="13">
    <location>
        <begin position="161"/>
        <end position="214"/>
    </location>
</feature>
<dbReference type="GO" id="GO:0005525">
    <property type="term" value="F:GTP binding"/>
    <property type="evidence" value="ECO:0007669"/>
    <property type="project" value="UniProtKB-KW"/>
</dbReference>
<evidence type="ECO:0000256" key="4">
    <source>
        <dbReference type="ARBA" id="ARBA00022490"/>
    </source>
</evidence>
<dbReference type="SUPFAM" id="SSF52540">
    <property type="entry name" value="P-loop containing nucleoside triphosphate hydrolases"/>
    <property type="match status" value="1"/>
</dbReference>
<dbReference type="PANTHER" id="PTHR43381:SF5">
    <property type="entry name" value="TR-TYPE G DOMAIN-CONTAINING PROTEIN"/>
    <property type="match status" value="1"/>
</dbReference>
<evidence type="ECO:0000256" key="11">
    <source>
        <dbReference type="RuleBase" id="RU000644"/>
    </source>
</evidence>
<dbReference type="GO" id="GO:0005829">
    <property type="term" value="C:cytosol"/>
    <property type="evidence" value="ECO:0007669"/>
    <property type="project" value="TreeGrafter"/>
</dbReference>
<feature type="compositionally biased region" description="Basic residues" evidence="13">
    <location>
        <begin position="264"/>
        <end position="283"/>
    </location>
</feature>
<dbReference type="EMBL" id="AUPZ01000013">
    <property type="protein sequence ID" value="EQB35571.1"/>
    <property type="molecule type" value="Genomic_DNA"/>
</dbReference>
<dbReference type="NCBIfam" id="TIGR00231">
    <property type="entry name" value="small_GTP"/>
    <property type="match status" value="1"/>
</dbReference>
<feature type="compositionally biased region" description="Basic and acidic residues" evidence="13">
    <location>
        <begin position="60"/>
        <end position="106"/>
    </location>
</feature>
<feature type="region of interest" description="Disordered" evidence="13">
    <location>
        <begin position="241"/>
        <end position="283"/>
    </location>
</feature>
<comment type="subcellular location">
    <subcellularLocation>
        <location evidence="1 10 12">Cytoplasm</location>
    </subcellularLocation>
</comment>